<dbReference type="EMBL" id="FOQD01000020">
    <property type="protein sequence ID" value="SFJ42230.1"/>
    <property type="molecule type" value="Genomic_DNA"/>
</dbReference>
<dbReference type="Proteomes" id="UP000199518">
    <property type="component" value="Unassembled WGS sequence"/>
</dbReference>
<dbReference type="STRING" id="1576369.SAMN05421753_12031"/>
<reference evidence="2" key="1">
    <citation type="submission" date="2016-10" db="EMBL/GenBank/DDBJ databases">
        <authorList>
            <person name="Varghese N."/>
            <person name="Submissions S."/>
        </authorList>
    </citation>
    <scope>NUCLEOTIDE SEQUENCE [LARGE SCALE GENOMIC DNA]</scope>
    <source>
        <strain evidence="2">DSM 26348</strain>
    </source>
</reference>
<evidence type="ECO:0000313" key="2">
    <source>
        <dbReference type="Proteomes" id="UP000199518"/>
    </source>
</evidence>
<proteinExistence type="predicted"/>
<dbReference type="AlphaFoldDB" id="A0A1I3R871"/>
<evidence type="ECO:0000313" key="1">
    <source>
        <dbReference type="EMBL" id="SFJ42230.1"/>
    </source>
</evidence>
<accession>A0A1I3R871</accession>
<name>A0A1I3R871_9PLAN</name>
<dbReference type="RefSeq" id="WP_092055583.1">
    <property type="nucleotide sequence ID" value="NZ_FOQD01000020.1"/>
</dbReference>
<keyword evidence="2" id="KW-1185">Reference proteome</keyword>
<organism evidence="1 2">
    <name type="scientific">Planctomicrobium piriforme</name>
    <dbReference type="NCBI Taxonomy" id="1576369"/>
    <lineage>
        <taxon>Bacteria</taxon>
        <taxon>Pseudomonadati</taxon>
        <taxon>Planctomycetota</taxon>
        <taxon>Planctomycetia</taxon>
        <taxon>Planctomycetales</taxon>
        <taxon>Planctomycetaceae</taxon>
        <taxon>Planctomicrobium</taxon>
    </lineage>
</organism>
<gene>
    <name evidence="1" type="ORF">SAMN05421753_12031</name>
</gene>
<protein>
    <submittedName>
        <fullName evidence="1">Uncharacterized protein</fullName>
    </submittedName>
</protein>
<sequence>MKRRKKFVDSILQYQLSSHVELESEQAAIRSSHRSAACLTKGASVFMTRAKIADAGPASVTSTSTV</sequence>